<dbReference type="EMBL" id="CAFBQV010000078">
    <property type="protein sequence ID" value="CAB5064097.1"/>
    <property type="molecule type" value="Genomic_DNA"/>
</dbReference>
<accession>A0A6J7UIV3</accession>
<name>A0A6J7UIV3_9ZZZZ</name>
<reference evidence="1" key="1">
    <citation type="submission" date="2020-05" db="EMBL/GenBank/DDBJ databases">
        <authorList>
            <person name="Chiriac C."/>
            <person name="Salcher M."/>
            <person name="Ghai R."/>
            <person name="Kavagutti S V."/>
        </authorList>
    </citation>
    <scope>NUCLEOTIDE SEQUENCE</scope>
</reference>
<dbReference type="AlphaFoldDB" id="A0A6J7UIV3"/>
<proteinExistence type="predicted"/>
<protein>
    <submittedName>
        <fullName evidence="1">Unannotated protein</fullName>
    </submittedName>
</protein>
<evidence type="ECO:0000313" key="1">
    <source>
        <dbReference type="EMBL" id="CAB5064097.1"/>
    </source>
</evidence>
<gene>
    <name evidence="1" type="ORF">UFOPK4345_00618</name>
</gene>
<sequence length="57" mass="6292">MINQVPSRVSRTCLTDVTETESESELPNAYGACNTRTITEPTTATNQDDLMTISIRD</sequence>
<organism evidence="1">
    <name type="scientific">freshwater metagenome</name>
    <dbReference type="NCBI Taxonomy" id="449393"/>
    <lineage>
        <taxon>unclassified sequences</taxon>
        <taxon>metagenomes</taxon>
        <taxon>ecological metagenomes</taxon>
    </lineage>
</organism>